<keyword evidence="3" id="KW-1185">Reference proteome</keyword>
<keyword evidence="1" id="KW-0812">Transmembrane</keyword>
<name>A0AAD8A0I9_DIPPU</name>
<organism evidence="2 3">
    <name type="scientific">Diploptera punctata</name>
    <name type="common">Pacific beetle cockroach</name>
    <dbReference type="NCBI Taxonomy" id="6984"/>
    <lineage>
        <taxon>Eukaryota</taxon>
        <taxon>Metazoa</taxon>
        <taxon>Ecdysozoa</taxon>
        <taxon>Arthropoda</taxon>
        <taxon>Hexapoda</taxon>
        <taxon>Insecta</taxon>
        <taxon>Pterygota</taxon>
        <taxon>Neoptera</taxon>
        <taxon>Polyneoptera</taxon>
        <taxon>Dictyoptera</taxon>
        <taxon>Blattodea</taxon>
        <taxon>Blaberoidea</taxon>
        <taxon>Blaberidae</taxon>
        <taxon>Diplopterinae</taxon>
        <taxon>Diploptera</taxon>
    </lineage>
</organism>
<feature type="transmembrane region" description="Helical" evidence="1">
    <location>
        <begin position="15"/>
        <end position="36"/>
    </location>
</feature>
<dbReference type="EMBL" id="JASPKZ010004222">
    <property type="protein sequence ID" value="KAJ9590375.1"/>
    <property type="molecule type" value="Genomic_DNA"/>
</dbReference>
<evidence type="ECO:0000256" key="1">
    <source>
        <dbReference type="SAM" id="Phobius"/>
    </source>
</evidence>
<feature type="non-terminal residue" evidence="2">
    <location>
        <position position="71"/>
    </location>
</feature>
<gene>
    <name evidence="2" type="ORF">L9F63_016589</name>
</gene>
<protein>
    <submittedName>
        <fullName evidence="2">Uncharacterized protein</fullName>
    </submittedName>
</protein>
<keyword evidence="1" id="KW-1133">Transmembrane helix</keyword>
<comment type="caution">
    <text evidence="2">The sequence shown here is derived from an EMBL/GenBank/DDBJ whole genome shotgun (WGS) entry which is preliminary data.</text>
</comment>
<feature type="non-terminal residue" evidence="2">
    <location>
        <position position="1"/>
    </location>
</feature>
<reference evidence="2" key="2">
    <citation type="submission" date="2023-05" db="EMBL/GenBank/DDBJ databases">
        <authorList>
            <person name="Fouks B."/>
        </authorList>
    </citation>
    <scope>NUCLEOTIDE SEQUENCE</scope>
    <source>
        <strain evidence="2">Stay&amp;Tobe</strain>
        <tissue evidence="2">Testes</tissue>
    </source>
</reference>
<evidence type="ECO:0000313" key="3">
    <source>
        <dbReference type="Proteomes" id="UP001233999"/>
    </source>
</evidence>
<proteinExistence type="predicted"/>
<dbReference type="AlphaFoldDB" id="A0AAD8A0I9"/>
<evidence type="ECO:0000313" key="2">
    <source>
        <dbReference type="EMBL" id="KAJ9590375.1"/>
    </source>
</evidence>
<accession>A0AAD8A0I9</accession>
<reference evidence="2" key="1">
    <citation type="journal article" date="2023" name="IScience">
        <title>Live-bearing cockroach genome reveals convergent evolutionary mechanisms linked to viviparity in insects and beyond.</title>
        <authorList>
            <person name="Fouks B."/>
            <person name="Harrison M.C."/>
            <person name="Mikhailova A.A."/>
            <person name="Marchal E."/>
            <person name="English S."/>
            <person name="Carruthers M."/>
            <person name="Jennings E.C."/>
            <person name="Chiamaka E.L."/>
            <person name="Frigard R.A."/>
            <person name="Pippel M."/>
            <person name="Attardo G.M."/>
            <person name="Benoit J.B."/>
            <person name="Bornberg-Bauer E."/>
            <person name="Tobe S.S."/>
        </authorList>
    </citation>
    <scope>NUCLEOTIDE SEQUENCE</scope>
    <source>
        <strain evidence="2">Stay&amp;Tobe</strain>
    </source>
</reference>
<dbReference type="Proteomes" id="UP001233999">
    <property type="component" value="Unassembled WGS sequence"/>
</dbReference>
<keyword evidence="1" id="KW-0472">Membrane</keyword>
<sequence length="71" mass="8492">HVFTRTAKHGFHYRLYILMSCLTQYSLLIVGLPIFLVPYGIAKRKNIFFCYSVIHMFESLCPYYVYNLYIT</sequence>